<evidence type="ECO:0000259" key="2">
    <source>
        <dbReference type="PROSITE" id="PS50022"/>
    </source>
</evidence>
<dbReference type="STRING" id="1033731.SAMN05444145_10998"/>
<organism evidence="3 4">
    <name type="scientific">Alistipes timonensis JC136</name>
    <dbReference type="NCBI Taxonomy" id="1033731"/>
    <lineage>
        <taxon>Bacteria</taxon>
        <taxon>Pseudomonadati</taxon>
        <taxon>Bacteroidota</taxon>
        <taxon>Bacteroidia</taxon>
        <taxon>Bacteroidales</taxon>
        <taxon>Rikenellaceae</taxon>
        <taxon>Alistipes</taxon>
    </lineage>
</organism>
<dbReference type="InterPro" id="IPR013728">
    <property type="entry name" value="BT_3987-like_N"/>
</dbReference>
<dbReference type="Proteomes" id="UP000183253">
    <property type="component" value="Unassembled WGS sequence"/>
</dbReference>
<feature type="signal peptide" evidence="1">
    <location>
        <begin position="1"/>
        <end position="21"/>
    </location>
</feature>
<dbReference type="PROSITE" id="PS51257">
    <property type="entry name" value="PROKAR_LIPOPROTEIN"/>
    <property type="match status" value="1"/>
</dbReference>
<reference evidence="3 4" key="1">
    <citation type="submission" date="2016-10" db="EMBL/GenBank/DDBJ databases">
        <authorList>
            <person name="de Groot N.N."/>
        </authorList>
    </citation>
    <scope>NUCLEOTIDE SEQUENCE [LARGE SCALE GENOMIC DNA]</scope>
    <source>
        <strain evidence="3 4">DSM 25383</strain>
    </source>
</reference>
<sequence>MKKFKYIAFIFSALGMLSVSCENERDNNLPGAAIYIVNDGLQTSETFYSVDEVAKTPVRVFRSGYFDQTVMASVELSEKVLAEYNRINAADYKLLPEEYYEVDAKPIALTSDNRAGNLYVTFTDPAALFALKESEGLENYVIPLELVSDGVVNNDHNSILILPDVLEQVLLSLDQAETQFIVDGGVSPDDRKLTVSVARPLKEDVVVSLDMSQEAIDWYNTAHHTSFRLPSSGFASVAENSLVLKSGQTSVSTTLRVDPSGWDGEPCAVPVRLVADGFAVDPDKECLLLHFAPASEDFKMYEPLDRYGWKIDGQYYHGTVGGSGKQIPTLWRIIDGVTVNSFWDAPYNSSAVSDPNKGKMPIDFTIDFGAVKTVCGLGIRNRDGAYCDRLKAGYFEISKDGDNWARVAEFGFVKGQVDPNLDYKYWFEPAEARYMRMTITESNAINGEYHQASLAEAYAYAPADKPYKPLSKLSQEGWSVDANSYQNNDTCGKLIDGNVGSHWEAGYNSGSKTPDNLKLPFVIQVDMASVQSIDGVEMWRRNTIGKNESIFGLKSGSIWVSERADDSDWKTSTAWQTSGAWTKAGEFDFEMNASILVGPFYYMLPQTTNARYIRIYITDSNDKNTTRDTAAISEISAVRK</sequence>
<dbReference type="Gene3D" id="2.60.40.1740">
    <property type="entry name" value="hypothetical protein (bacova_03559)"/>
    <property type="match status" value="2"/>
</dbReference>
<dbReference type="AlphaFoldDB" id="A0A1H4F7L0"/>
<evidence type="ECO:0000313" key="3">
    <source>
        <dbReference type="EMBL" id="SEA93273.1"/>
    </source>
</evidence>
<keyword evidence="1" id="KW-0732">Signal</keyword>
<dbReference type="OrthoDB" id="1005114at2"/>
<evidence type="ECO:0000256" key="1">
    <source>
        <dbReference type="SAM" id="SignalP"/>
    </source>
</evidence>
<name>A0A1H4F7L0_9BACT</name>
<feature type="chain" id="PRO_5010179782" evidence="1">
    <location>
        <begin position="22"/>
        <end position="640"/>
    </location>
</feature>
<dbReference type="InterPro" id="IPR008979">
    <property type="entry name" value="Galactose-bd-like_sf"/>
</dbReference>
<dbReference type="Pfam" id="PF08522">
    <property type="entry name" value="BT_3987-like_N"/>
    <property type="match status" value="2"/>
</dbReference>
<dbReference type="PROSITE" id="PS50022">
    <property type="entry name" value="FA58C_3"/>
    <property type="match status" value="1"/>
</dbReference>
<protein>
    <submittedName>
        <fullName evidence="3">F5/8 type C domain-containing protein</fullName>
    </submittedName>
</protein>
<feature type="domain" description="F5/8 type C" evidence="2">
    <location>
        <begin position="340"/>
        <end position="462"/>
    </location>
</feature>
<dbReference type="Pfam" id="PF00754">
    <property type="entry name" value="F5_F8_type_C"/>
    <property type="match status" value="2"/>
</dbReference>
<accession>A0A1H4F7L0</accession>
<proteinExistence type="predicted"/>
<dbReference type="Gene3D" id="2.60.120.260">
    <property type="entry name" value="Galactose-binding domain-like"/>
    <property type="match status" value="2"/>
</dbReference>
<dbReference type="EMBL" id="FNRI01000009">
    <property type="protein sequence ID" value="SEA93273.1"/>
    <property type="molecule type" value="Genomic_DNA"/>
</dbReference>
<gene>
    <name evidence="3" type="ORF">SAMN05444145_10998</name>
</gene>
<keyword evidence="4" id="KW-1185">Reference proteome</keyword>
<evidence type="ECO:0000313" key="4">
    <source>
        <dbReference type="Proteomes" id="UP000183253"/>
    </source>
</evidence>
<dbReference type="RefSeq" id="WP_010265766.1">
    <property type="nucleotide sequence ID" value="NZ_CAEG01000017.1"/>
</dbReference>
<dbReference type="SUPFAM" id="SSF49785">
    <property type="entry name" value="Galactose-binding domain-like"/>
    <property type="match status" value="2"/>
</dbReference>
<dbReference type="InterPro" id="IPR000421">
    <property type="entry name" value="FA58C"/>
</dbReference>